<dbReference type="EMBL" id="UZWD01000009">
    <property type="protein sequence ID" value="VDS03473.1"/>
    <property type="molecule type" value="Genomic_DNA"/>
</dbReference>
<keyword evidence="2" id="KW-1185">Reference proteome</keyword>
<dbReference type="AlphaFoldDB" id="A0A3S4DNH7"/>
<dbReference type="RefSeq" id="WP_268907370.1">
    <property type="nucleotide sequence ID" value="NZ_JBHTMH010000001.1"/>
</dbReference>
<dbReference type="Proteomes" id="UP000268844">
    <property type="component" value="Unassembled WGS sequence"/>
</dbReference>
<sequence length="40" mass="4150">MSTTFILALILFIFGTFGAALAYAQIVAHGIVAPGGRKPD</sequence>
<reference evidence="1 2" key="1">
    <citation type="submission" date="2018-12" db="EMBL/GenBank/DDBJ databases">
        <authorList>
            <person name="Criscuolo A."/>
        </authorList>
    </citation>
    <scope>NUCLEOTIDE SEQUENCE [LARGE SCALE GENOMIC DNA]</scope>
    <source>
        <strain evidence="1">ACIP1116281</strain>
    </source>
</reference>
<gene>
    <name evidence="1" type="ORF">DEVEQU_00596</name>
</gene>
<organism evidence="1 2">
    <name type="scientific">Devosia equisanguinis</name>
    <dbReference type="NCBI Taxonomy" id="2490941"/>
    <lineage>
        <taxon>Bacteria</taxon>
        <taxon>Pseudomonadati</taxon>
        <taxon>Pseudomonadota</taxon>
        <taxon>Alphaproteobacteria</taxon>
        <taxon>Hyphomicrobiales</taxon>
        <taxon>Devosiaceae</taxon>
        <taxon>Devosia</taxon>
    </lineage>
</organism>
<protein>
    <submittedName>
        <fullName evidence="1">Uncharacterized protein</fullName>
    </submittedName>
</protein>
<evidence type="ECO:0000313" key="1">
    <source>
        <dbReference type="EMBL" id="VDS03473.1"/>
    </source>
</evidence>
<evidence type="ECO:0000313" key="2">
    <source>
        <dbReference type="Proteomes" id="UP000268844"/>
    </source>
</evidence>
<proteinExistence type="predicted"/>
<accession>A0A3S4DNH7</accession>
<name>A0A3S4DNH7_9HYPH</name>